<organism evidence="2 3">
    <name type="scientific">Sphingobacterium spiritivorum ATCC 33300</name>
    <dbReference type="NCBI Taxonomy" id="525372"/>
    <lineage>
        <taxon>Bacteria</taxon>
        <taxon>Pseudomonadati</taxon>
        <taxon>Bacteroidota</taxon>
        <taxon>Sphingobacteriia</taxon>
        <taxon>Sphingobacteriales</taxon>
        <taxon>Sphingobacteriaceae</taxon>
        <taxon>Sphingobacterium</taxon>
    </lineage>
</organism>
<proteinExistence type="predicted"/>
<protein>
    <submittedName>
        <fullName evidence="2">Uncharacterized protein</fullName>
    </submittedName>
</protein>
<feature type="region of interest" description="Disordered" evidence="1">
    <location>
        <begin position="44"/>
        <end position="68"/>
    </location>
</feature>
<evidence type="ECO:0000313" key="2">
    <source>
        <dbReference type="EMBL" id="EEI91272.1"/>
    </source>
</evidence>
<comment type="caution">
    <text evidence="2">The sequence shown here is derived from an EMBL/GenBank/DDBJ whole genome shotgun (WGS) entry which is preliminary data.</text>
</comment>
<evidence type="ECO:0000313" key="3">
    <source>
        <dbReference type="Proteomes" id="UP000006241"/>
    </source>
</evidence>
<reference evidence="2 3" key="1">
    <citation type="submission" date="2009-01" db="EMBL/GenBank/DDBJ databases">
        <authorList>
            <person name="Qin X."/>
            <person name="Bachman B."/>
            <person name="Battles P."/>
            <person name="Bell A."/>
            <person name="Bess C."/>
            <person name="Bickham C."/>
            <person name="Chaboub L."/>
            <person name="Chen D."/>
            <person name="Coyle M."/>
            <person name="Deiros D.R."/>
            <person name="Dinh H."/>
            <person name="Forbes L."/>
            <person name="Fowler G."/>
            <person name="Francisco L."/>
            <person name="Fu Q."/>
            <person name="Gubbala S."/>
            <person name="Hale W."/>
            <person name="Han Y."/>
            <person name="Hemphill L."/>
            <person name="Highlander S.K."/>
            <person name="Hirani K."/>
            <person name="Hogues M."/>
            <person name="Jackson L."/>
            <person name="Jakkamsetti A."/>
            <person name="Javaid M."/>
            <person name="Jiang H."/>
            <person name="Korchina V."/>
            <person name="Kovar C."/>
            <person name="Lara F."/>
            <person name="Lee S."/>
            <person name="Mata R."/>
            <person name="Mathew T."/>
            <person name="Moen C."/>
            <person name="Morales K."/>
            <person name="Munidasa M."/>
            <person name="Nazareth L."/>
            <person name="Ngo R."/>
            <person name="Nguyen L."/>
            <person name="Okwuonu G."/>
            <person name="Ongeri F."/>
            <person name="Patil S."/>
            <person name="Petrosino J."/>
            <person name="Pham C."/>
            <person name="Pham P."/>
            <person name="Pu L.-L."/>
            <person name="Puazo M."/>
            <person name="Raj R."/>
            <person name="Reid J."/>
            <person name="Rouhana J."/>
            <person name="Saada N."/>
            <person name="Shang Y."/>
            <person name="Simmons D."/>
            <person name="Thornton R."/>
            <person name="Warren J."/>
            <person name="Weissenberger G."/>
            <person name="Zhang J."/>
            <person name="Zhang L."/>
            <person name="Zhou C."/>
            <person name="Zhu D."/>
            <person name="Muzny D."/>
            <person name="Worley K."/>
            <person name="Gibbs R."/>
        </authorList>
    </citation>
    <scope>NUCLEOTIDE SEQUENCE [LARGE SCALE GENOMIC DNA]</scope>
    <source>
        <strain evidence="2 3">ATCC 33300</strain>
    </source>
</reference>
<evidence type="ECO:0000256" key="1">
    <source>
        <dbReference type="SAM" id="MobiDB-lite"/>
    </source>
</evidence>
<sequence>MNLLHWKEDEKYKWFNQIQVERGNAIRTFVGTDFKSEKVDKSYKAKRKAQKQRFRQEMKIEKYNNESN</sequence>
<dbReference type="HOGENOM" id="CLU_2791851_0_0_10"/>
<name>C2G092_SPHSI</name>
<dbReference type="Proteomes" id="UP000006241">
    <property type="component" value="Unassembled WGS sequence"/>
</dbReference>
<accession>C2G092</accession>
<feature type="compositionally biased region" description="Basic and acidic residues" evidence="1">
    <location>
        <begin position="54"/>
        <end position="68"/>
    </location>
</feature>
<dbReference type="RefSeq" id="WP_003008596.1">
    <property type="nucleotide sequence ID" value="NZ_GG668632.1"/>
</dbReference>
<gene>
    <name evidence="2" type="ORF">HMPREF0765_2992</name>
</gene>
<dbReference type="AlphaFoldDB" id="C2G092"/>
<dbReference type="EMBL" id="ACHB01000070">
    <property type="protein sequence ID" value="EEI91272.1"/>
    <property type="molecule type" value="Genomic_DNA"/>
</dbReference>
<feature type="compositionally biased region" description="Basic residues" evidence="1">
    <location>
        <begin position="44"/>
        <end position="53"/>
    </location>
</feature>